<dbReference type="Proteomes" id="UP001054837">
    <property type="component" value="Unassembled WGS sequence"/>
</dbReference>
<dbReference type="AlphaFoldDB" id="A0AAV4PES9"/>
<reference evidence="1 2" key="1">
    <citation type="submission" date="2021-06" db="EMBL/GenBank/DDBJ databases">
        <title>Caerostris darwini draft genome.</title>
        <authorList>
            <person name="Kono N."/>
            <person name="Arakawa K."/>
        </authorList>
    </citation>
    <scope>NUCLEOTIDE SEQUENCE [LARGE SCALE GENOMIC DNA]</scope>
</reference>
<proteinExistence type="predicted"/>
<keyword evidence="2" id="KW-1185">Reference proteome</keyword>
<sequence length="114" mass="12642">MYPIASSARNIADILFISIHNPAQLGLQWSVVCACNSDCFHKDQNMPISLLLEFHLLRGNETTLMQDGDSLGSKNPKYPMVIRRVVDALIMAISTSFPAFWTVVSRPTYVGGIN</sequence>
<protein>
    <submittedName>
        <fullName evidence="1">Uncharacterized protein</fullName>
    </submittedName>
</protein>
<name>A0AAV4PES9_9ARAC</name>
<evidence type="ECO:0000313" key="2">
    <source>
        <dbReference type="Proteomes" id="UP001054837"/>
    </source>
</evidence>
<organism evidence="1 2">
    <name type="scientific">Caerostris darwini</name>
    <dbReference type="NCBI Taxonomy" id="1538125"/>
    <lineage>
        <taxon>Eukaryota</taxon>
        <taxon>Metazoa</taxon>
        <taxon>Ecdysozoa</taxon>
        <taxon>Arthropoda</taxon>
        <taxon>Chelicerata</taxon>
        <taxon>Arachnida</taxon>
        <taxon>Araneae</taxon>
        <taxon>Araneomorphae</taxon>
        <taxon>Entelegynae</taxon>
        <taxon>Araneoidea</taxon>
        <taxon>Araneidae</taxon>
        <taxon>Caerostris</taxon>
    </lineage>
</organism>
<comment type="caution">
    <text evidence="1">The sequence shown here is derived from an EMBL/GenBank/DDBJ whole genome shotgun (WGS) entry which is preliminary data.</text>
</comment>
<evidence type="ECO:0000313" key="1">
    <source>
        <dbReference type="EMBL" id="GIX95827.1"/>
    </source>
</evidence>
<accession>A0AAV4PES9</accession>
<dbReference type="EMBL" id="BPLQ01002817">
    <property type="protein sequence ID" value="GIX95827.1"/>
    <property type="molecule type" value="Genomic_DNA"/>
</dbReference>
<gene>
    <name evidence="1" type="ORF">CDAR_289291</name>
</gene>